<reference evidence="1 2" key="1">
    <citation type="submission" date="2018-03" db="EMBL/GenBank/DDBJ databases">
        <title>Genomic Encyclopedia of Archaeal and Bacterial Type Strains, Phase II (KMG-II): from individual species to whole genera.</title>
        <authorList>
            <person name="Goeker M."/>
        </authorList>
    </citation>
    <scope>NUCLEOTIDE SEQUENCE [LARGE SCALE GENOMIC DNA]</scope>
    <source>
        <strain evidence="1 2">DSM 43146</strain>
    </source>
</reference>
<dbReference type="OrthoDB" id="3297849at2"/>
<dbReference type="Proteomes" id="UP000239415">
    <property type="component" value="Unassembled WGS sequence"/>
</dbReference>
<dbReference type="AlphaFoldDB" id="A0A2T0JZP9"/>
<keyword evidence="2" id="KW-1185">Reference proteome</keyword>
<dbReference type="EMBL" id="PVMZ01000021">
    <property type="protein sequence ID" value="PRX16001.1"/>
    <property type="molecule type" value="Genomic_DNA"/>
</dbReference>
<gene>
    <name evidence="1" type="ORF">CLV67_12148</name>
</gene>
<accession>A0A2T0JZP9</accession>
<evidence type="ECO:0000313" key="2">
    <source>
        <dbReference type="Proteomes" id="UP000239415"/>
    </source>
</evidence>
<comment type="caution">
    <text evidence="1">The sequence shown here is derived from an EMBL/GenBank/DDBJ whole genome shotgun (WGS) entry which is preliminary data.</text>
</comment>
<evidence type="ECO:0000313" key="1">
    <source>
        <dbReference type="EMBL" id="PRX16001.1"/>
    </source>
</evidence>
<sequence>MNGFSNDSEHAAYNLAEAFLEKAMSCMKYAEEAAEAFRGGRIAMRRQFKSRGLSEAEADIRWAGTVQATRAISDNSFFMSQATMYNNAAAAQYAKALYLRGK</sequence>
<name>A0A2T0JZP9_9ACTN</name>
<organism evidence="1 2">
    <name type="scientific">Actinoplanes italicus</name>
    <dbReference type="NCBI Taxonomy" id="113567"/>
    <lineage>
        <taxon>Bacteria</taxon>
        <taxon>Bacillati</taxon>
        <taxon>Actinomycetota</taxon>
        <taxon>Actinomycetes</taxon>
        <taxon>Micromonosporales</taxon>
        <taxon>Micromonosporaceae</taxon>
        <taxon>Actinoplanes</taxon>
    </lineage>
</organism>
<proteinExistence type="predicted"/>
<protein>
    <submittedName>
        <fullName evidence="1">Uncharacterized protein</fullName>
    </submittedName>
</protein>